<dbReference type="Gene3D" id="2.60.40.1930">
    <property type="match status" value="1"/>
</dbReference>
<gene>
    <name evidence="1" type="ORF">LCGC14_2458220</name>
</gene>
<organism evidence="1">
    <name type="scientific">marine sediment metagenome</name>
    <dbReference type="NCBI Taxonomy" id="412755"/>
    <lineage>
        <taxon>unclassified sequences</taxon>
        <taxon>metagenomes</taxon>
        <taxon>ecological metagenomes</taxon>
    </lineage>
</organism>
<sequence length="94" mass="10006">MPSFQRTETINLRATIRDADDDLTDPGTSTKVIITAPDGTIAVASTSMTKQSTGVYQYPYTPGASAVLGVYHMRVTAVDSAQTTIEDGEFFLAG</sequence>
<comment type="caution">
    <text evidence="1">The sequence shown here is derived from an EMBL/GenBank/DDBJ whole genome shotgun (WGS) entry which is preliminary data.</text>
</comment>
<evidence type="ECO:0008006" key="2">
    <source>
        <dbReference type="Google" id="ProtNLM"/>
    </source>
</evidence>
<name>A0A0F9C1Q0_9ZZZZ</name>
<proteinExistence type="predicted"/>
<reference evidence="1" key="1">
    <citation type="journal article" date="2015" name="Nature">
        <title>Complex archaea that bridge the gap between prokaryotes and eukaryotes.</title>
        <authorList>
            <person name="Spang A."/>
            <person name="Saw J.H."/>
            <person name="Jorgensen S.L."/>
            <person name="Zaremba-Niedzwiedzka K."/>
            <person name="Martijn J."/>
            <person name="Lind A.E."/>
            <person name="van Eijk R."/>
            <person name="Schleper C."/>
            <person name="Guy L."/>
            <person name="Ettema T.J."/>
        </authorList>
    </citation>
    <scope>NUCLEOTIDE SEQUENCE</scope>
</reference>
<dbReference type="EMBL" id="LAZR01038206">
    <property type="protein sequence ID" value="KKL20162.1"/>
    <property type="molecule type" value="Genomic_DNA"/>
</dbReference>
<evidence type="ECO:0000313" key="1">
    <source>
        <dbReference type="EMBL" id="KKL20162.1"/>
    </source>
</evidence>
<protein>
    <recommendedName>
        <fullName evidence="2">Macroglobulin domain-containing protein</fullName>
    </recommendedName>
</protein>
<dbReference type="AlphaFoldDB" id="A0A0F9C1Q0"/>
<accession>A0A0F9C1Q0</accession>